<reference evidence="2" key="1">
    <citation type="submission" date="2022-10" db="EMBL/GenBank/DDBJ databases">
        <title>Culturing micro-colonial fungi from biological soil crusts in the Mojave desert and describing Neophaeococcomyces mojavensis, and introducing the new genera and species Taxawa tesnikishii.</title>
        <authorList>
            <person name="Kurbessoian T."/>
            <person name="Stajich J.E."/>
        </authorList>
    </citation>
    <scope>NUCLEOTIDE SEQUENCE</scope>
    <source>
        <strain evidence="2">TK_1</strain>
    </source>
</reference>
<dbReference type="CDD" id="cd18186">
    <property type="entry name" value="BTB_POZ_ZBTB_KLHL-like"/>
    <property type="match status" value="1"/>
</dbReference>
<gene>
    <name evidence="2" type="ORF">H2201_004909</name>
</gene>
<dbReference type="EMBL" id="JAPDRL010000033">
    <property type="protein sequence ID" value="KAJ9665043.1"/>
    <property type="molecule type" value="Genomic_DNA"/>
</dbReference>
<evidence type="ECO:0000313" key="2">
    <source>
        <dbReference type="EMBL" id="KAJ9665043.1"/>
    </source>
</evidence>
<dbReference type="Pfam" id="PF00651">
    <property type="entry name" value="BTB"/>
    <property type="match status" value="1"/>
</dbReference>
<evidence type="ECO:0000313" key="3">
    <source>
        <dbReference type="Proteomes" id="UP001172684"/>
    </source>
</evidence>
<dbReference type="Gene3D" id="3.30.710.10">
    <property type="entry name" value="Potassium Channel Kv1.1, Chain A"/>
    <property type="match status" value="1"/>
</dbReference>
<dbReference type="InterPro" id="IPR011333">
    <property type="entry name" value="SKP1/BTB/POZ_sf"/>
</dbReference>
<dbReference type="PROSITE" id="PS50097">
    <property type="entry name" value="BTB"/>
    <property type="match status" value="1"/>
</dbReference>
<evidence type="ECO:0000259" key="1">
    <source>
        <dbReference type="PROSITE" id="PS50097"/>
    </source>
</evidence>
<protein>
    <recommendedName>
        <fullName evidence="1">BTB domain-containing protein</fullName>
    </recommendedName>
</protein>
<dbReference type="SMART" id="SM00225">
    <property type="entry name" value="BTB"/>
    <property type="match status" value="1"/>
</dbReference>
<dbReference type="PANTHER" id="PTHR47843">
    <property type="entry name" value="BTB DOMAIN-CONTAINING PROTEIN-RELATED"/>
    <property type="match status" value="1"/>
</dbReference>
<dbReference type="Proteomes" id="UP001172684">
    <property type="component" value="Unassembled WGS sequence"/>
</dbReference>
<comment type="caution">
    <text evidence="2">The sequence shown here is derived from an EMBL/GenBank/DDBJ whole genome shotgun (WGS) entry which is preliminary data.</text>
</comment>
<accession>A0ABQ9NTM2</accession>
<keyword evidence="3" id="KW-1185">Reference proteome</keyword>
<feature type="domain" description="BTB" evidence="1">
    <location>
        <begin position="28"/>
        <end position="89"/>
    </location>
</feature>
<dbReference type="PANTHER" id="PTHR47843:SF2">
    <property type="entry name" value="BTB DOMAIN-CONTAINING PROTEIN"/>
    <property type="match status" value="1"/>
</dbReference>
<sequence length="285" mass="32978">MKAHLVDELSGMASTVKERPSFLTLSQKTITVEVGEEEKPFIVHKDLLCYWSKYFDKALNGPFKEGGKDTIAITDVPPVVFARFLQWLYAQPSMPLLGGNITQERVEPQATVDTIGSTWRLPTQADPEGHIYTKTTEKLLELYILGDRYDIRDLMKDVMSALMIYGALSDWVLAPETAVLAFDNLPRSSPFCRYVVYTYAYAWRPKPNLDNEVRERNEAMPPELLYEVMTINIRRVIDPNIEEPKDLEDPCRYHDHDDEARWCRAQLPQRMMVWNEIVNRLCVDD</sequence>
<organism evidence="2 3">
    <name type="scientific">Coniosporium apollinis</name>
    <dbReference type="NCBI Taxonomy" id="61459"/>
    <lineage>
        <taxon>Eukaryota</taxon>
        <taxon>Fungi</taxon>
        <taxon>Dikarya</taxon>
        <taxon>Ascomycota</taxon>
        <taxon>Pezizomycotina</taxon>
        <taxon>Dothideomycetes</taxon>
        <taxon>Dothideomycetes incertae sedis</taxon>
        <taxon>Coniosporium</taxon>
    </lineage>
</organism>
<dbReference type="InterPro" id="IPR000210">
    <property type="entry name" value="BTB/POZ_dom"/>
</dbReference>
<dbReference type="SUPFAM" id="SSF54695">
    <property type="entry name" value="POZ domain"/>
    <property type="match status" value="1"/>
</dbReference>
<name>A0ABQ9NTM2_9PEZI</name>
<proteinExistence type="predicted"/>